<evidence type="ECO:0000313" key="2">
    <source>
        <dbReference type="EMBL" id="GKV46249.1"/>
    </source>
</evidence>
<feature type="compositionally biased region" description="Basic residues" evidence="1">
    <location>
        <begin position="1"/>
        <end position="11"/>
    </location>
</feature>
<accession>A0AAV5M8W3</accession>
<reference evidence="2 3" key="1">
    <citation type="journal article" date="2021" name="Commun. Biol.">
        <title>The genome of Shorea leprosula (Dipterocarpaceae) highlights the ecological relevance of drought in aseasonal tropical rainforests.</title>
        <authorList>
            <person name="Ng K.K.S."/>
            <person name="Kobayashi M.J."/>
            <person name="Fawcett J.A."/>
            <person name="Hatakeyama M."/>
            <person name="Paape T."/>
            <person name="Ng C.H."/>
            <person name="Ang C.C."/>
            <person name="Tnah L.H."/>
            <person name="Lee C.T."/>
            <person name="Nishiyama T."/>
            <person name="Sese J."/>
            <person name="O'Brien M.J."/>
            <person name="Copetti D."/>
            <person name="Mohd Noor M.I."/>
            <person name="Ong R.C."/>
            <person name="Putra M."/>
            <person name="Sireger I.Z."/>
            <person name="Indrioko S."/>
            <person name="Kosugi Y."/>
            <person name="Izuno A."/>
            <person name="Isagi Y."/>
            <person name="Lee S.L."/>
            <person name="Shimizu K.K."/>
        </authorList>
    </citation>
    <scope>NUCLEOTIDE SEQUENCE [LARGE SCALE GENOMIC DNA]</scope>
    <source>
        <strain evidence="2">214</strain>
    </source>
</reference>
<dbReference type="EMBL" id="BPVZ01000205">
    <property type="protein sequence ID" value="GKV46249.1"/>
    <property type="molecule type" value="Genomic_DNA"/>
</dbReference>
<evidence type="ECO:0000313" key="3">
    <source>
        <dbReference type="Proteomes" id="UP001054252"/>
    </source>
</evidence>
<name>A0AAV5M8W3_9ROSI</name>
<protein>
    <submittedName>
        <fullName evidence="2">Uncharacterized protein</fullName>
    </submittedName>
</protein>
<dbReference type="Proteomes" id="UP001054252">
    <property type="component" value="Unassembled WGS sequence"/>
</dbReference>
<gene>
    <name evidence="2" type="ORF">SLEP1_g53248</name>
</gene>
<comment type="caution">
    <text evidence="2">The sequence shown here is derived from an EMBL/GenBank/DDBJ whole genome shotgun (WGS) entry which is preliminary data.</text>
</comment>
<dbReference type="AlphaFoldDB" id="A0AAV5M8W3"/>
<proteinExistence type="predicted"/>
<feature type="region of interest" description="Disordered" evidence="1">
    <location>
        <begin position="1"/>
        <end position="22"/>
    </location>
</feature>
<organism evidence="2 3">
    <name type="scientific">Rubroshorea leprosula</name>
    <dbReference type="NCBI Taxonomy" id="152421"/>
    <lineage>
        <taxon>Eukaryota</taxon>
        <taxon>Viridiplantae</taxon>
        <taxon>Streptophyta</taxon>
        <taxon>Embryophyta</taxon>
        <taxon>Tracheophyta</taxon>
        <taxon>Spermatophyta</taxon>
        <taxon>Magnoliopsida</taxon>
        <taxon>eudicotyledons</taxon>
        <taxon>Gunneridae</taxon>
        <taxon>Pentapetalae</taxon>
        <taxon>rosids</taxon>
        <taxon>malvids</taxon>
        <taxon>Malvales</taxon>
        <taxon>Dipterocarpaceae</taxon>
        <taxon>Rubroshorea</taxon>
    </lineage>
</organism>
<sequence>MTNSNAHRHAQPHAPLQSAEQLRHPILLHRHPTIVSANNKSSTYSRTALDLPAKISKINHTNTWELKLIDHLCDIVKVDAAEADSQTNFQRQVAPSKPA</sequence>
<evidence type="ECO:0000256" key="1">
    <source>
        <dbReference type="SAM" id="MobiDB-lite"/>
    </source>
</evidence>
<keyword evidence="3" id="KW-1185">Reference proteome</keyword>